<dbReference type="GeneID" id="31358916"/>
<dbReference type="GO" id="GO:0016491">
    <property type="term" value="F:oxidoreductase activity"/>
    <property type="evidence" value="ECO:0007669"/>
    <property type="project" value="InterPro"/>
</dbReference>
<dbReference type="OMA" id="QECHSFL"/>
<comment type="caution">
    <text evidence="2">The sequence shown here is derived from an EMBL/GenBank/DDBJ whole genome shotgun (WGS) entry which is preliminary data.</text>
</comment>
<evidence type="ECO:0000313" key="2">
    <source>
        <dbReference type="EMBL" id="EFA84317.1"/>
    </source>
</evidence>
<dbReference type="InterPro" id="IPR050700">
    <property type="entry name" value="YIM1/Zinc_Alcohol_DH_Fams"/>
</dbReference>
<dbReference type="Gene3D" id="3.40.50.720">
    <property type="entry name" value="NAD(P)-binding Rossmann-like Domain"/>
    <property type="match status" value="1"/>
</dbReference>
<dbReference type="InterPro" id="IPR011032">
    <property type="entry name" value="GroES-like_sf"/>
</dbReference>
<protein>
    <submittedName>
        <fullName evidence="2">Zinc-containing alcohol dehydrogenase</fullName>
    </submittedName>
</protein>
<dbReference type="InterPro" id="IPR036291">
    <property type="entry name" value="NAD(P)-bd_dom_sf"/>
</dbReference>
<dbReference type="FunCoup" id="D3B4R9">
    <property type="interactions" value="213"/>
</dbReference>
<gene>
    <name evidence="2" type="ORF">PPL_03395</name>
</gene>
<accession>D3B4R9</accession>
<dbReference type="Gene3D" id="3.90.180.10">
    <property type="entry name" value="Medium-chain alcohol dehydrogenases, catalytic domain"/>
    <property type="match status" value="1"/>
</dbReference>
<dbReference type="SMART" id="SM00829">
    <property type="entry name" value="PKS_ER"/>
    <property type="match status" value="1"/>
</dbReference>
<keyword evidence="3" id="KW-1185">Reference proteome</keyword>
<dbReference type="Pfam" id="PF08240">
    <property type="entry name" value="ADH_N"/>
    <property type="match status" value="1"/>
</dbReference>
<evidence type="ECO:0000313" key="3">
    <source>
        <dbReference type="Proteomes" id="UP000001396"/>
    </source>
</evidence>
<dbReference type="InParanoid" id="D3B4R9"/>
<dbReference type="EMBL" id="ADBJ01000010">
    <property type="protein sequence ID" value="EFA84317.1"/>
    <property type="molecule type" value="Genomic_DNA"/>
</dbReference>
<organism evidence="2 3">
    <name type="scientific">Heterostelium pallidum (strain ATCC 26659 / Pp 5 / PN500)</name>
    <name type="common">Cellular slime mold</name>
    <name type="synonym">Polysphondylium pallidum</name>
    <dbReference type="NCBI Taxonomy" id="670386"/>
    <lineage>
        <taxon>Eukaryota</taxon>
        <taxon>Amoebozoa</taxon>
        <taxon>Evosea</taxon>
        <taxon>Eumycetozoa</taxon>
        <taxon>Dictyostelia</taxon>
        <taxon>Acytosteliales</taxon>
        <taxon>Acytosteliaceae</taxon>
        <taxon>Heterostelium</taxon>
    </lineage>
</organism>
<dbReference type="PANTHER" id="PTHR11695:SF294">
    <property type="entry name" value="RETICULON-4-INTERACTING PROTEIN 1, MITOCHONDRIAL"/>
    <property type="match status" value="1"/>
</dbReference>
<feature type="domain" description="Enoyl reductase (ER)" evidence="1">
    <location>
        <begin position="4"/>
        <end position="292"/>
    </location>
</feature>
<sequence length="296" mass="32381">MRKGYAKSIVSMSQSELPLVLGRDCAGEIIQVGSDVWDYRVGDRVWAANAPFSNGTHADYVVMNESEIAKKPRNLSDIEAASVPFAALTAWNAIFSTAKVGSGMRILVNGASGGVGFFAVNLLKNHLNCVVGATSSSGSFEKLKNGGADLLFDYNVDNSESPEWKGQFDLVLNCVDKGEEVQRRCIKALKRGGQYISFNSDLVRTSDSEGVLLGLPKAMLDNRKRSEQIHEQQGIRFDTSLFVPSSKALSSITRLFESKQLVTNIGKVFSLTDIKDAYQYFEDGKSNGKIVFDHSK</sequence>
<reference evidence="2 3" key="1">
    <citation type="journal article" date="2011" name="Genome Res.">
        <title>Phylogeny-wide analysis of social amoeba genomes highlights ancient origins for complex intercellular communication.</title>
        <authorList>
            <person name="Heidel A.J."/>
            <person name="Lawal H.M."/>
            <person name="Felder M."/>
            <person name="Schilde C."/>
            <person name="Helps N.R."/>
            <person name="Tunggal B."/>
            <person name="Rivero F."/>
            <person name="John U."/>
            <person name="Schleicher M."/>
            <person name="Eichinger L."/>
            <person name="Platzer M."/>
            <person name="Noegel A.A."/>
            <person name="Schaap P."/>
            <person name="Gloeckner G."/>
        </authorList>
    </citation>
    <scope>NUCLEOTIDE SEQUENCE [LARGE SCALE GENOMIC DNA]</scope>
    <source>
        <strain evidence="3">ATCC 26659 / Pp 5 / PN500</strain>
    </source>
</reference>
<dbReference type="SUPFAM" id="SSF51735">
    <property type="entry name" value="NAD(P)-binding Rossmann-fold domains"/>
    <property type="match status" value="1"/>
</dbReference>
<dbReference type="RefSeq" id="XP_020436432.1">
    <property type="nucleotide sequence ID" value="XM_020574360.1"/>
</dbReference>
<dbReference type="PANTHER" id="PTHR11695">
    <property type="entry name" value="ALCOHOL DEHYDROGENASE RELATED"/>
    <property type="match status" value="1"/>
</dbReference>
<evidence type="ECO:0000259" key="1">
    <source>
        <dbReference type="SMART" id="SM00829"/>
    </source>
</evidence>
<dbReference type="InterPro" id="IPR013154">
    <property type="entry name" value="ADH-like_N"/>
</dbReference>
<dbReference type="SUPFAM" id="SSF50129">
    <property type="entry name" value="GroES-like"/>
    <property type="match status" value="1"/>
</dbReference>
<dbReference type="Proteomes" id="UP000001396">
    <property type="component" value="Unassembled WGS sequence"/>
</dbReference>
<dbReference type="InterPro" id="IPR020843">
    <property type="entry name" value="ER"/>
</dbReference>
<proteinExistence type="predicted"/>
<name>D3B4R9_HETP5</name>
<dbReference type="Pfam" id="PF13602">
    <property type="entry name" value="ADH_zinc_N_2"/>
    <property type="match status" value="1"/>
</dbReference>
<dbReference type="STRING" id="670386.D3B4R9"/>
<dbReference type="AlphaFoldDB" id="D3B4R9"/>